<comment type="caution">
    <text evidence="1">The sequence shown here is derived from an EMBL/GenBank/DDBJ whole genome shotgun (WGS) entry which is preliminary data.</text>
</comment>
<reference evidence="1" key="2">
    <citation type="journal article" date="2021" name="PeerJ">
        <title>Extensive microbial diversity within the chicken gut microbiome revealed by metagenomics and culture.</title>
        <authorList>
            <person name="Gilroy R."/>
            <person name="Ravi A."/>
            <person name="Getino M."/>
            <person name="Pursley I."/>
            <person name="Horton D.L."/>
            <person name="Alikhan N.F."/>
            <person name="Baker D."/>
            <person name="Gharbi K."/>
            <person name="Hall N."/>
            <person name="Watson M."/>
            <person name="Adriaenssens E.M."/>
            <person name="Foster-Nyarko E."/>
            <person name="Jarju S."/>
            <person name="Secka A."/>
            <person name="Antonio M."/>
            <person name="Oren A."/>
            <person name="Chaudhuri R.R."/>
            <person name="La Ragione R."/>
            <person name="Hildebrand F."/>
            <person name="Pallen M.J."/>
        </authorList>
    </citation>
    <scope>NUCLEOTIDE SEQUENCE</scope>
    <source>
        <strain evidence="1">CHK190-19873</strain>
    </source>
</reference>
<dbReference type="AlphaFoldDB" id="A0A9D1JIE4"/>
<proteinExistence type="predicted"/>
<dbReference type="EMBL" id="DVIQ01000001">
    <property type="protein sequence ID" value="HIS29930.1"/>
    <property type="molecule type" value="Genomic_DNA"/>
</dbReference>
<evidence type="ECO:0000313" key="2">
    <source>
        <dbReference type="Proteomes" id="UP000823935"/>
    </source>
</evidence>
<reference evidence="1" key="1">
    <citation type="submission" date="2020-10" db="EMBL/GenBank/DDBJ databases">
        <authorList>
            <person name="Gilroy R."/>
        </authorList>
    </citation>
    <scope>NUCLEOTIDE SEQUENCE</scope>
    <source>
        <strain evidence="1">CHK190-19873</strain>
    </source>
</reference>
<protein>
    <submittedName>
        <fullName evidence="1">Uncharacterized protein</fullName>
    </submittedName>
</protein>
<sequence length="126" mass="14209">MSFSADEIAGMLMSYEADYQTGMNVPEMFELIYRYTSGYPYLVSGICKILDEELPGSAAFPDKSSAWTTAGFYEATATNDSIKDAAMFGFIKSENDTVVISNRIFETVLYKIKSREEKKLRLAIKY</sequence>
<gene>
    <name evidence="1" type="ORF">IAB44_00025</name>
</gene>
<evidence type="ECO:0000313" key="1">
    <source>
        <dbReference type="EMBL" id="HIS29930.1"/>
    </source>
</evidence>
<dbReference type="Proteomes" id="UP000823935">
    <property type="component" value="Unassembled WGS sequence"/>
</dbReference>
<name>A0A9D1JIE4_9FIRM</name>
<organism evidence="1 2">
    <name type="scientific">Candidatus Limivivens intestinipullorum</name>
    <dbReference type="NCBI Taxonomy" id="2840858"/>
    <lineage>
        <taxon>Bacteria</taxon>
        <taxon>Bacillati</taxon>
        <taxon>Bacillota</taxon>
        <taxon>Clostridia</taxon>
        <taxon>Lachnospirales</taxon>
        <taxon>Lachnospiraceae</taxon>
        <taxon>Lachnospiraceae incertae sedis</taxon>
        <taxon>Candidatus Limivivens</taxon>
    </lineage>
</organism>
<accession>A0A9D1JIE4</accession>